<comment type="similarity">
    <text evidence="6">Belongs to the major facilitator superfamily. CAR1 family.</text>
</comment>
<dbReference type="GeneID" id="54780570"/>
<feature type="transmembrane region" description="Helical" evidence="8">
    <location>
        <begin position="345"/>
        <end position="368"/>
    </location>
</feature>
<dbReference type="Gene3D" id="1.20.1720.10">
    <property type="entry name" value="Multidrug resistance protein D"/>
    <property type="match status" value="1"/>
</dbReference>
<dbReference type="Gene3D" id="1.20.1250.20">
    <property type="entry name" value="MFS general substrate transporter like domains"/>
    <property type="match status" value="1"/>
</dbReference>
<dbReference type="InterPro" id="IPR020846">
    <property type="entry name" value="MFS_dom"/>
</dbReference>
<evidence type="ECO:0000256" key="5">
    <source>
        <dbReference type="ARBA" id="ARBA00023136"/>
    </source>
</evidence>
<feature type="transmembrane region" description="Helical" evidence="8">
    <location>
        <begin position="143"/>
        <end position="162"/>
    </location>
</feature>
<feature type="transmembrane region" description="Helical" evidence="8">
    <location>
        <begin position="111"/>
        <end position="131"/>
    </location>
</feature>
<evidence type="ECO:0000256" key="8">
    <source>
        <dbReference type="SAM" id="Phobius"/>
    </source>
</evidence>
<feature type="compositionally biased region" description="Low complexity" evidence="7">
    <location>
        <begin position="7"/>
        <end position="17"/>
    </location>
</feature>
<keyword evidence="4 8" id="KW-1133">Transmembrane helix</keyword>
<dbReference type="PANTHER" id="PTHR23502:SF5">
    <property type="entry name" value="QUINIDINE RESISTANCE PROTEIN 3"/>
    <property type="match status" value="1"/>
</dbReference>
<protein>
    <recommendedName>
        <fullName evidence="9">Major facilitator superfamily (MFS) profile domain-containing protein</fullName>
    </recommendedName>
</protein>
<dbReference type="RefSeq" id="XP_034013244.1">
    <property type="nucleotide sequence ID" value="XM_034154513.1"/>
</dbReference>
<evidence type="ECO:0000256" key="1">
    <source>
        <dbReference type="ARBA" id="ARBA00004141"/>
    </source>
</evidence>
<evidence type="ECO:0000313" key="10">
    <source>
        <dbReference type="EMBL" id="KAA8904338.1"/>
    </source>
</evidence>
<gene>
    <name evidence="10" type="ORF">DIURU_001919</name>
</gene>
<feature type="region of interest" description="Disordered" evidence="7">
    <location>
        <begin position="1"/>
        <end position="22"/>
    </location>
</feature>
<evidence type="ECO:0000313" key="11">
    <source>
        <dbReference type="Proteomes" id="UP000449547"/>
    </source>
</evidence>
<keyword evidence="2" id="KW-0813">Transport</keyword>
<keyword evidence="11" id="KW-1185">Reference proteome</keyword>
<dbReference type="Proteomes" id="UP000449547">
    <property type="component" value="Unassembled WGS sequence"/>
</dbReference>
<dbReference type="FunFam" id="1.20.1720.10:FF:000009">
    <property type="entry name" value="MFS multidrug transporter"/>
    <property type="match status" value="1"/>
</dbReference>
<dbReference type="PANTHER" id="PTHR23502">
    <property type="entry name" value="MAJOR FACILITATOR SUPERFAMILY"/>
    <property type="match status" value="1"/>
</dbReference>
<dbReference type="OMA" id="WIMAREA"/>
<dbReference type="PROSITE" id="PS50850">
    <property type="entry name" value="MFS"/>
    <property type="match status" value="1"/>
</dbReference>
<name>A0A642US28_DIURU</name>
<dbReference type="CDD" id="cd17323">
    <property type="entry name" value="MFS_Tpo1_MDR_like"/>
    <property type="match status" value="1"/>
</dbReference>
<evidence type="ECO:0000256" key="4">
    <source>
        <dbReference type="ARBA" id="ARBA00022989"/>
    </source>
</evidence>
<feature type="transmembrane region" description="Helical" evidence="8">
    <location>
        <begin position="453"/>
        <end position="479"/>
    </location>
</feature>
<evidence type="ECO:0000256" key="7">
    <source>
        <dbReference type="SAM" id="MobiDB-lite"/>
    </source>
</evidence>
<feature type="domain" description="Major facilitator superfamily (MFS) profile" evidence="9">
    <location>
        <begin position="77"/>
        <end position="543"/>
    </location>
</feature>
<dbReference type="VEuPathDB" id="FungiDB:DIURU_001919"/>
<comment type="subcellular location">
    <subcellularLocation>
        <location evidence="1">Membrane</location>
        <topology evidence="1">Multi-pass membrane protein</topology>
    </subcellularLocation>
</comment>
<dbReference type="InterPro" id="IPR036259">
    <property type="entry name" value="MFS_trans_sf"/>
</dbReference>
<reference evidence="10 11" key="1">
    <citation type="submission" date="2019-07" db="EMBL/GenBank/DDBJ databases">
        <title>Genome assembly of two rare yeast pathogens: Diutina rugosa and Trichomonascus ciferrii.</title>
        <authorList>
            <person name="Mixao V."/>
            <person name="Saus E."/>
            <person name="Hansen A."/>
            <person name="Lass-Flor C."/>
            <person name="Gabaldon T."/>
        </authorList>
    </citation>
    <scope>NUCLEOTIDE SEQUENCE [LARGE SCALE GENOMIC DNA]</scope>
    <source>
        <strain evidence="10 11">CBS 613</strain>
    </source>
</reference>
<comment type="caution">
    <text evidence="10">The sequence shown here is derived from an EMBL/GenBank/DDBJ whole genome shotgun (WGS) entry which is preliminary data.</text>
</comment>
<sequence>MAASVHSSSSQISIDSDPQLLLGPVDTESTQISGTPLKESKCTMVPRKQRRGLLGQFVILPEYSDARDYPNAFKSVIVFIVSLSAITGPMGVSIMMPALEDIVTELHTSTRVVNISVGTYVLSFGVFPMWWSLCSERYGRRTAFLISFSLFFGFSFGTALTPNIAGLIIFRILQGGCSASAQALGAGIIADLYVPQERGKAMGYYFLGPLCGPFLAPIIGGAVAQGWGWRATQWVLVIVSGFNTFLIMFFLPETLRQGEAPLASTQHDREVHDDGEVQDDVEPVADPYLQTLSRVSTGKSLYSLHVRNATSCMSTKGTTFSWWDPIYNMLVRPLHSLVLFRHPPVALVIGYSGIMFSVIFFINMTITYEYSRFPYNMSPIIIGLLYIPNSVAYILASMIGGRWNDHFLKKYAREHNGEIRPESRISWNVAIAVSMFPPACLIFGWCLDTKQHWVVPLVGTTLFGFASMIIMGTTATYLVDSLPGKGATGNAMNNLVRQCLAAVAIFVAEPALVGVGPGILFSILAGILFAANIFLLILKRKGDHFRDTSRLPKLYEKL</sequence>
<keyword evidence="5 8" id="KW-0472">Membrane</keyword>
<dbReference type="OrthoDB" id="3936150at2759"/>
<evidence type="ECO:0000259" key="9">
    <source>
        <dbReference type="PROSITE" id="PS50850"/>
    </source>
</evidence>
<dbReference type="AlphaFoldDB" id="A0A642US28"/>
<evidence type="ECO:0000256" key="6">
    <source>
        <dbReference type="ARBA" id="ARBA00038347"/>
    </source>
</evidence>
<dbReference type="GO" id="GO:0010509">
    <property type="term" value="P:intracellular polyamine homeostasis"/>
    <property type="evidence" value="ECO:0007669"/>
    <property type="project" value="TreeGrafter"/>
</dbReference>
<feature type="transmembrane region" description="Helical" evidence="8">
    <location>
        <begin position="233"/>
        <end position="251"/>
    </location>
</feature>
<evidence type="ECO:0000256" key="3">
    <source>
        <dbReference type="ARBA" id="ARBA00022692"/>
    </source>
</evidence>
<accession>A0A642US28</accession>
<dbReference type="InterPro" id="IPR011701">
    <property type="entry name" value="MFS"/>
</dbReference>
<dbReference type="SUPFAM" id="SSF103473">
    <property type="entry name" value="MFS general substrate transporter"/>
    <property type="match status" value="1"/>
</dbReference>
<evidence type="ECO:0000256" key="2">
    <source>
        <dbReference type="ARBA" id="ARBA00022448"/>
    </source>
</evidence>
<feature type="transmembrane region" description="Helical" evidence="8">
    <location>
        <begin position="76"/>
        <end position="99"/>
    </location>
</feature>
<proteinExistence type="inferred from homology"/>
<feature type="transmembrane region" description="Helical" evidence="8">
    <location>
        <begin position="380"/>
        <end position="404"/>
    </location>
</feature>
<keyword evidence="3 8" id="KW-0812">Transmembrane</keyword>
<dbReference type="GO" id="GO:0015203">
    <property type="term" value="F:polyamine transmembrane transporter activity"/>
    <property type="evidence" value="ECO:0007669"/>
    <property type="project" value="TreeGrafter"/>
</dbReference>
<organism evidence="10 11">
    <name type="scientific">Diutina rugosa</name>
    <name type="common">Yeast</name>
    <name type="synonym">Candida rugosa</name>
    <dbReference type="NCBI Taxonomy" id="5481"/>
    <lineage>
        <taxon>Eukaryota</taxon>
        <taxon>Fungi</taxon>
        <taxon>Dikarya</taxon>
        <taxon>Ascomycota</taxon>
        <taxon>Saccharomycotina</taxon>
        <taxon>Pichiomycetes</taxon>
        <taxon>Debaryomycetaceae</taxon>
        <taxon>Diutina</taxon>
    </lineage>
</organism>
<dbReference type="EMBL" id="SWFT01000059">
    <property type="protein sequence ID" value="KAA8904338.1"/>
    <property type="molecule type" value="Genomic_DNA"/>
</dbReference>
<dbReference type="Pfam" id="PF07690">
    <property type="entry name" value="MFS_1"/>
    <property type="match status" value="1"/>
</dbReference>
<dbReference type="GO" id="GO:0005886">
    <property type="term" value="C:plasma membrane"/>
    <property type="evidence" value="ECO:0007669"/>
    <property type="project" value="TreeGrafter"/>
</dbReference>
<feature type="transmembrane region" description="Helical" evidence="8">
    <location>
        <begin position="206"/>
        <end position="227"/>
    </location>
</feature>
<feature type="transmembrane region" description="Helical" evidence="8">
    <location>
        <begin position="425"/>
        <end position="447"/>
    </location>
</feature>
<feature type="transmembrane region" description="Helical" evidence="8">
    <location>
        <begin position="519"/>
        <end position="538"/>
    </location>
</feature>